<dbReference type="Proteomes" id="UP001139158">
    <property type="component" value="Unassembled WGS sequence"/>
</dbReference>
<dbReference type="AlphaFoldDB" id="A0A9X1SGX0"/>
<gene>
    <name evidence="1" type="ORF">LJ757_18835</name>
</gene>
<dbReference type="RefSeq" id="WP_227897841.1">
    <property type="nucleotide sequence ID" value="NZ_CP099467.1"/>
</dbReference>
<dbReference type="InterPro" id="IPR027417">
    <property type="entry name" value="P-loop_NTPase"/>
</dbReference>
<keyword evidence="2" id="KW-1185">Reference proteome</keyword>
<proteinExistence type="predicted"/>
<organism evidence="1 2">
    <name type="scientific">Arthrobacter caoxuetaonis</name>
    <dbReference type="NCBI Taxonomy" id="2886935"/>
    <lineage>
        <taxon>Bacteria</taxon>
        <taxon>Bacillati</taxon>
        <taxon>Actinomycetota</taxon>
        <taxon>Actinomycetes</taxon>
        <taxon>Micrococcales</taxon>
        <taxon>Micrococcaceae</taxon>
        <taxon>Arthrobacter</taxon>
    </lineage>
</organism>
<keyword evidence="1" id="KW-0067">ATP-binding</keyword>
<evidence type="ECO:0000313" key="1">
    <source>
        <dbReference type="EMBL" id="MCC3299819.1"/>
    </source>
</evidence>
<name>A0A9X1SGX0_9MICC</name>
<dbReference type="SUPFAM" id="SSF52540">
    <property type="entry name" value="P-loop containing nucleoside triphosphate hydrolases"/>
    <property type="match status" value="1"/>
</dbReference>
<keyword evidence="1" id="KW-0547">Nucleotide-binding</keyword>
<dbReference type="GO" id="GO:0005524">
    <property type="term" value="F:ATP binding"/>
    <property type="evidence" value="ECO:0007669"/>
    <property type="project" value="UniProtKB-KW"/>
</dbReference>
<reference evidence="1" key="1">
    <citation type="submission" date="2021-10" db="EMBL/GenBank/DDBJ databases">
        <title>Novel species in genus Arthrobacter.</title>
        <authorList>
            <person name="Liu Y."/>
        </authorList>
    </citation>
    <scope>NUCLEOTIDE SEQUENCE</scope>
    <source>
        <strain evidence="1">Zg-Y453</strain>
    </source>
</reference>
<comment type="caution">
    <text evidence="1">The sequence shown here is derived from an EMBL/GenBank/DDBJ whole genome shotgun (WGS) entry which is preliminary data.</text>
</comment>
<dbReference type="EMBL" id="JAJFZV010000020">
    <property type="protein sequence ID" value="MCC3299819.1"/>
    <property type="molecule type" value="Genomic_DNA"/>
</dbReference>
<dbReference type="Gene3D" id="3.40.50.300">
    <property type="entry name" value="P-loop containing nucleotide triphosphate hydrolases"/>
    <property type="match status" value="1"/>
</dbReference>
<accession>A0A9X1SGX0</accession>
<sequence>MATLVSSPFNRSLAAAVRANVPVVIEGEPGQAKTAKITGMAEGWGYHPEVIIGSTREATDFLGVMIENDGVVSYSSFNWVENLNGAEKGLAVFDEFNTAGPSTMKGMLRVVQERFVGDTKLGDNVAIVAIMNPTETAVDAYDLPAPMANRMLHLTWAFDSAEWLDGVGTGFAHTVYPSMRALLAADPVARKAAVAGAVTTFLRHKPELLTPPVPTDPAKAGGAWPSPRSWTNAINVLAQLEAEDDEAALYVLNGLVGDGAATQFLVWMEANDLYNPAEVLEDPSIVDWSDTRADRLFSLVNSVTTMGLSREEDWKKAAAVLTACAANGKPDVAMPGAQKLVNNKPSDARIPASFKNAFMELFSQTRYSVAAAA</sequence>
<protein>
    <submittedName>
        <fullName evidence="1">ATP-binding protein</fullName>
    </submittedName>
</protein>
<evidence type="ECO:0000313" key="2">
    <source>
        <dbReference type="Proteomes" id="UP001139158"/>
    </source>
</evidence>